<dbReference type="EMBL" id="AZTB01000034">
    <property type="protein sequence ID" value="KGG80223.1"/>
    <property type="molecule type" value="Genomic_DNA"/>
</dbReference>
<dbReference type="InterPro" id="IPR003797">
    <property type="entry name" value="DegV"/>
</dbReference>
<evidence type="ECO:0000256" key="1">
    <source>
        <dbReference type="ARBA" id="ARBA00023121"/>
    </source>
</evidence>
<dbReference type="InterPro" id="IPR050270">
    <property type="entry name" value="DegV_domain_contain"/>
</dbReference>
<dbReference type="AlphaFoldDB" id="A0A096BHI7"/>
<dbReference type="SUPFAM" id="SSF82549">
    <property type="entry name" value="DAK1/DegV-like"/>
    <property type="match status" value="1"/>
</dbReference>
<proteinExistence type="predicted"/>
<dbReference type="GO" id="GO:0008289">
    <property type="term" value="F:lipid binding"/>
    <property type="evidence" value="ECO:0007669"/>
    <property type="project" value="UniProtKB-KW"/>
</dbReference>
<reference evidence="2 3" key="1">
    <citation type="submission" date="2013-12" db="EMBL/GenBank/DDBJ databases">
        <title>Draft genome sequence of Caloranaerobacter sp. H53214.</title>
        <authorList>
            <person name="Jiang L.J."/>
            <person name="Shao Z.Z."/>
            <person name="Long M.N."/>
        </authorList>
    </citation>
    <scope>NUCLEOTIDE SEQUENCE [LARGE SCALE GENOMIC DNA]</scope>
    <source>
        <strain evidence="2 3">H53214</strain>
    </source>
</reference>
<dbReference type="Gene3D" id="3.40.50.10440">
    <property type="entry name" value="Dihydroxyacetone kinase, domain 1"/>
    <property type="match status" value="1"/>
</dbReference>
<dbReference type="NCBIfam" id="TIGR00762">
    <property type="entry name" value="DegV"/>
    <property type="match status" value="1"/>
</dbReference>
<protein>
    <submittedName>
        <fullName evidence="2">Fatty acid-binding protein DegV</fullName>
    </submittedName>
</protein>
<dbReference type="PANTHER" id="PTHR33434">
    <property type="entry name" value="DEGV DOMAIN-CONTAINING PROTEIN DR_1986-RELATED"/>
    <property type="match status" value="1"/>
</dbReference>
<dbReference type="Proteomes" id="UP000029622">
    <property type="component" value="Unassembled WGS sequence"/>
</dbReference>
<organism evidence="2 3">
    <name type="scientific">Caloranaerobacter azorensis H53214</name>
    <dbReference type="NCBI Taxonomy" id="1156417"/>
    <lineage>
        <taxon>Bacteria</taxon>
        <taxon>Bacillati</taxon>
        <taxon>Bacillota</taxon>
        <taxon>Tissierellia</taxon>
        <taxon>Tissierellales</taxon>
        <taxon>Thermohalobacteraceae</taxon>
        <taxon>Caloranaerobacter</taxon>
    </lineage>
</organism>
<accession>A0A096BHI7</accession>
<dbReference type="PROSITE" id="PS51482">
    <property type="entry name" value="DEGV"/>
    <property type="match status" value="1"/>
</dbReference>
<dbReference type="STRING" id="1156417.Y919_07435"/>
<gene>
    <name evidence="2" type="ORF">Y919_07435</name>
</gene>
<dbReference type="PANTHER" id="PTHR33434:SF2">
    <property type="entry name" value="FATTY ACID-BINDING PROTEIN TM_1468"/>
    <property type="match status" value="1"/>
</dbReference>
<dbReference type="Pfam" id="PF02645">
    <property type="entry name" value="DegV"/>
    <property type="match status" value="1"/>
</dbReference>
<dbReference type="RefSeq" id="WP_035163648.1">
    <property type="nucleotide sequence ID" value="NZ_AZTB01000034.1"/>
</dbReference>
<evidence type="ECO:0000313" key="3">
    <source>
        <dbReference type="Proteomes" id="UP000029622"/>
    </source>
</evidence>
<dbReference type="Gene3D" id="3.30.1180.10">
    <property type="match status" value="1"/>
</dbReference>
<sequence length="278" mass="31442">MSIKVVTDSGCDLNNKLKQEREIDIVPLSIQIDDKHYKDDEQLNTEDLLKQMKNSDSVPKTASPSPMEFIKRFKEAESIFVVTLSSSLSSTYNNAMMAKEMYKEQFQDKFIHVFDSLSASVAETLISLKILELAKKNHKNLEIVEKVNEYISEMKTLFVLDSLENLIKSGRMSRLKGRIATALNIKPILGGNKEGKIELVDRVRGSKKAFKRLIELIGEKGEKLEEKILGIAHCNCLEKAEKFKEEVMKRYNFKDIIIVDAGGISTVYANEGGLIIAF</sequence>
<name>A0A096BHI7_9FIRM</name>
<keyword evidence="1" id="KW-0446">Lipid-binding</keyword>
<dbReference type="InterPro" id="IPR043168">
    <property type="entry name" value="DegV_C"/>
</dbReference>
<dbReference type="Gene3D" id="2.20.28.50">
    <property type="entry name" value="degv family protein"/>
    <property type="match status" value="1"/>
</dbReference>
<comment type="caution">
    <text evidence="2">The sequence shown here is derived from an EMBL/GenBank/DDBJ whole genome shotgun (WGS) entry which is preliminary data.</text>
</comment>
<evidence type="ECO:0000313" key="2">
    <source>
        <dbReference type="EMBL" id="KGG80223.1"/>
    </source>
</evidence>